<keyword evidence="8 14" id="KW-0645">Protease</keyword>
<dbReference type="GO" id="GO:0016787">
    <property type="term" value="F:hydrolase activity"/>
    <property type="evidence" value="ECO:0007669"/>
    <property type="project" value="UniProtKB-KW"/>
</dbReference>
<keyword evidence="11 14" id="KW-0862">Zinc</keyword>
<dbReference type="SUPFAM" id="SSF55486">
    <property type="entry name" value="Metalloproteases ('zincins'), catalytic domain"/>
    <property type="match status" value="1"/>
</dbReference>
<keyword evidence="9 14" id="KW-0479">Metal-binding</keyword>
<dbReference type="InterPro" id="IPR024079">
    <property type="entry name" value="MetalloPept_cat_dom_sf"/>
</dbReference>
<feature type="chain" id="PRO_5045017434" description="Extracellular small neutral protease" evidence="14">
    <location>
        <begin position="27"/>
        <end position="254"/>
    </location>
</feature>
<comment type="catalytic activity">
    <reaction evidence="1 14">
        <text>Hydrolyzes proteins with a preference for Tyr or Phe in the P1' position. Has no action on amino-acid p-nitroanilides.</text>
        <dbReference type="EC" id="3.4.24.77"/>
    </reaction>
</comment>
<keyword evidence="10 14" id="KW-0378">Hydrolase</keyword>
<keyword evidence="12 14" id="KW-0482">Metalloprotease</keyword>
<comment type="cofactor">
    <cofactor evidence="2 14">
        <name>Zn(2+)</name>
        <dbReference type="ChEBI" id="CHEBI:29105"/>
    </cofactor>
</comment>
<gene>
    <name evidence="16" type="primary">snpA</name>
    <name evidence="16" type="ORF">ACFP2V_02300</name>
</gene>
<dbReference type="PIRSF" id="PIRSF016573">
    <property type="entry name" value="Peptidase_M7"/>
    <property type="match status" value="1"/>
</dbReference>
<evidence type="ECO:0000256" key="14">
    <source>
        <dbReference type="PIRNR" id="PIRNR016573"/>
    </source>
</evidence>
<keyword evidence="7 14" id="KW-0964">Secreted</keyword>
<dbReference type="EMBL" id="JBHSPC010000008">
    <property type="protein sequence ID" value="MFC5668988.1"/>
    <property type="molecule type" value="Genomic_DNA"/>
</dbReference>
<evidence type="ECO:0000256" key="5">
    <source>
        <dbReference type="ARBA" id="ARBA00012325"/>
    </source>
</evidence>
<reference evidence="17" key="1">
    <citation type="journal article" date="2019" name="Int. J. Syst. Evol. Microbiol.">
        <title>The Global Catalogue of Microorganisms (GCM) 10K type strain sequencing project: providing services to taxonomists for standard genome sequencing and annotation.</title>
        <authorList>
            <consortium name="The Broad Institute Genomics Platform"/>
            <consortium name="The Broad Institute Genome Sequencing Center for Infectious Disease"/>
            <person name="Wu L."/>
            <person name="Ma J."/>
        </authorList>
    </citation>
    <scope>NUCLEOTIDE SEQUENCE [LARGE SCALE GENOMIC DNA]</scope>
    <source>
        <strain evidence="17">JCM 13852</strain>
    </source>
</reference>
<evidence type="ECO:0000256" key="12">
    <source>
        <dbReference type="ARBA" id="ARBA00023049"/>
    </source>
</evidence>
<dbReference type="Pfam" id="PF02031">
    <property type="entry name" value="Peptidase_M7"/>
    <property type="match status" value="1"/>
</dbReference>
<dbReference type="EC" id="3.4.24.77" evidence="5 14"/>
<evidence type="ECO:0000256" key="7">
    <source>
        <dbReference type="ARBA" id="ARBA00022525"/>
    </source>
</evidence>
<comment type="caution">
    <text evidence="16">The sequence shown here is derived from an EMBL/GenBank/DDBJ whole genome shotgun (WGS) entry which is preliminary data.</text>
</comment>
<dbReference type="NCBIfam" id="NF033628">
    <property type="entry name" value="snapalysin"/>
    <property type="match status" value="1"/>
</dbReference>
<dbReference type="RefSeq" id="WP_381204627.1">
    <property type="nucleotide sequence ID" value="NZ_JBHSPC010000008.1"/>
</dbReference>
<proteinExistence type="inferred from homology"/>
<evidence type="ECO:0000313" key="16">
    <source>
        <dbReference type="EMBL" id="MFC5668988.1"/>
    </source>
</evidence>
<comment type="similarity">
    <text evidence="4 14">Belongs to the peptidase M7 family.</text>
</comment>
<comment type="subcellular location">
    <subcellularLocation>
        <location evidence="3 14">Secreted</location>
    </subcellularLocation>
</comment>
<evidence type="ECO:0000256" key="10">
    <source>
        <dbReference type="ARBA" id="ARBA00022801"/>
    </source>
</evidence>
<evidence type="ECO:0000256" key="13">
    <source>
        <dbReference type="ARBA" id="ARBA00023157"/>
    </source>
</evidence>
<evidence type="ECO:0000256" key="4">
    <source>
        <dbReference type="ARBA" id="ARBA00006571"/>
    </source>
</evidence>
<name>A0ABW0XGS2_9ACTN</name>
<dbReference type="Gene3D" id="3.40.390.10">
    <property type="entry name" value="Collagenase (Catalytic Domain)"/>
    <property type="match status" value="1"/>
</dbReference>
<evidence type="ECO:0000256" key="2">
    <source>
        <dbReference type="ARBA" id="ARBA00001947"/>
    </source>
</evidence>
<keyword evidence="17" id="KW-1185">Reference proteome</keyword>
<organism evidence="16 17">
    <name type="scientific">Streptomyces incanus</name>
    <dbReference type="NCBI Taxonomy" id="887453"/>
    <lineage>
        <taxon>Bacteria</taxon>
        <taxon>Bacillati</taxon>
        <taxon>Actinomycetota</taxon>
        <taxon>Actinomycetes</taxon>
        <taxon>Kitasatosporales</taxon>
        <taxon>Streptomycetaceae</taxon>
        <taxon>Streptomyces</taxon>
    </lineage>
</organism>
<sequence length="254" mass="26294">MKLSRTSARFLALALGLGLASSALGAAVPASAQTAATPSAASGASVARYAGSVKEAANNKAFSEAVLKSIAEKRAAQPNAQAVTVYYNASQAPSFRSQISSAASIWNSSVSNVKLQETSGGADFSYREGNDPRGSHAYTSSLGKGYIFLDYAQNQQHDSVRIATHETGHVLGLPDNYSGPCSELMSGAGGGSSCTNLYPNVTERSRVDQLWATGLAQAPVTVDRPADSLSAAPPVRTVAPSHGPWHPLHSTSRS</sequence>
<evidence type="ECO:0000256" key="9">
    <source>
        <dbReference type="ARBA" id="ARBA00022723"/>
    </source>
</evidence>
<dbReference type="PRINTS" id="PR00787">
    <property type="entry name" value="NEUTRALPTASE"/>
</dbReference>
<feature type="region of interest" description="Disordered" evidence="15">
    <location>
        <begin position="225"/>
        <end position="254"/>
    </location>
</feature>
<keyword evidence="14" id="KW-0732">Signal</keyword>
<keyword evidence="13" id="KW-1015">Disulfide bond</keyword>
<evidence type="ECO:0000256" key="15">
    <source>
        <dbReference type="SAM" id="MobiDB-lite"/>
    </source>
</evidence>
<evidence type="ECO:0000256" key="11">
    <source>
        <dbReference type="ARBA" id="ARBA00022833"/>
    </source>
</evidence>
<evidence type="ECO:0000313" key="17">
    <source>
        <dbReference type="Proteomes" id="UP001596183"/>
    </source>
</evidence>
<evidence type="ECO:0000256" key="6">
    <source>
        <dbReference type="ARBA" id="ARBA00019129"/>
    </source>
</evidence>
<evidence type="ECO:0000256" key="8">
    <source>
        <dbReference type="ARBA" id="ARBA00022670"/>
    </source>
</evidence>
<feature type="signal peptide" evidence="14">
    <location>
        <begin position="1"/>
        <end position="26"/>
    </location>
</feature>
<dbReference type="InterPro" id="IPR000013">
    <property type="entry name" value="Peptidase_M7"/>
</dbReference>
<dbReference type="Proteomes" id="UP001596183">
    <property type="component" value="Unassembled WGS sequence"/>
</dbReference>
<accession>A0ABW0XGS2</accession>
<protein>
    <recommendedName>
        <fullName evidence="6 14">Extracellular small neutral protease</fullName>
        <ecNumber evidence="5 14">3.4.24.77</ecNumber>
    </recommendedName>
</protein>
<evidence type="ECO:0000256" key="3">
    <source>
        <dbReference type="ARBA" id="ARBA00004613"/>
    </source>
</evidence>
<evidence type="ECO:0000256" key="1">
    <source>
        <dbReference type="ARBA" id="ARBA00000612"/>
    </source>
</evidence>